<keyword evidence="3" id="KW-1185">Reference proteome</keyword>
<protein>
    <submittedName>
        <fullName evidence="2">FAD/NAD(P)-binding domain-containing protein</fullName>
    </submittedName>
</protein>
<feature type="non-terminal residue" evidence="2">
    <location>
        <position position="441"/>
    </location>
</feature>
<dbReference type="InterPro" id="IPR023753">
    <property type="entry name" value="FAD/NAD-binding_dom"/>
</dbReference>
<dbReference type="InterPro" id="IPR036188">
    <property type="entry name" value="FAD/NAD-bd_sf"/>
</dbReference>
<gene>
    <name evidence="2" type="ORF">FA14DRAFT_112228</name>
</gene>
<dbReference type="GO" id="GO:0050660">
    <property type="term" value="F:flavin adenine dinucleotide binding"/>
    <property type="evidence" value="ECO:0007669"/>
    <property type="project" value="TreeGrafter"/>
</dbReference>
<feature type="non-terminal residue" evidence="2">
    <location>
        <position position="1"/>
    </location>
</feature>
<dbReference type="Proteomes" id="UP000245771">
    <property type="component" value="Unassembled WGS sequence"/>
</dbReference>
<evidence type="ECO:0000313" key="3">
    <source>
        <dbReference type="Proteomes" id="UP000245771"/>
    </source>
</evidence>
<name>A0A316VSC3_9BASI</name>
<sequence>RTVLVLGASYGGHHAAQVLVTQLPQNWRVVVIERNTHYNHLYAFPRVSVVPGHEEKVFIPYTKLFQPPSERVTSSNNELIHGVLKSLGHRESEQSEGRGVARYIPIDETYNPNSHEQSQIRTIAFDYMIFALGSILPAPINTWSVPSGKLDDEASKILQNGKAGFWGGKQRGVKWLRETQDRIAAAESILIIGGGALGVQYASDIAWMYGTATSSPKKITENIESLLPRFQDWMHENATAELEKLGVEIHTGARADLSTLDETPNGKKRVIKTTTGKEIDADLVLFCTGQRPNTDFLAGFATETGKEPSNPFINPSNGSAYVTPTLQLTLADRKPNPELQHIFVIGDAADAYGALNAGHTAFSQGHVAAENIAKLVYDQEIPGFPQPLQAYEVESHKIKVSVGLDRAINENTGNHKVIEGGKVDLNTPGMWTRRGLDVSDL</sequence>
<feature type="domain" description="FAD/NAD(P)-binding" evidence="1">
    <location>
        <begin position="2"/>
        <end position="365"/>
    </location>
</feature>
<dbReference type="GeneID" id="37017754"/>
<dbReference type="Pfam" id="PF07992">
    <property type="entry name" value="Pyr_redox_2"/>
    <property type="match status" value="1"/>
</dbReference>
<dbReference type="PRINTS" id="PR00411">
    <property type="entry name" value="PNDRDTASEI"/>
</dbReference>
<dbReference type="GO" id="GO:0005737">
    <property type="term" value="C:cytoplasm"/>
    <property type="evidence" value="ECO:0007669"/>
    <property type="project" value="TreeGrafter"/>
</dbReference>
<dbReference type="PANTHER" id="PTHR43735">
    <property type="entry name" value="APOPTOSIS-INDUCING FACTOR 1"/>
    <property type="match status" value="1"/>
</dbReference>
<organism evidence="2 3">
    <name type="scientific">Meira miltonrushii</name>
    <dbReference type="NCBI Taxonomy" id="1280837"/>
    <lineage>
        <taxon>Eukaryota</taxon>
        <taxon>Fungi</taxon>
        <taxon>Dikarya</taxon>
        <taxon>Basidiomycota</taxon>
        <taxon>Ustilaginomycotina</taxon>
        <taxon>Exobasidiomycetes</taxon>
        <taxon>Exobasidiales</taxon>
        <taxon>Brachybasidiaceae</taxon>
        <taxon>Meira</taxon>
    </lineage>
</organism>
<dbReference type="GO" id="GO:0004174">
    <property type="term" value="F:electron-transferring-flavoprotein dehydrogenase activity"/>
    <property type="evidence" value="ECO:0007669"/>
    <property type="project" value="TreeGrafter"/>
</dbReference>
<dbReference type="PANTHER" id="PTHR43735:SF2">
    <property type="entry name" value="FE-REGULATED PROTEIN 8"/>
    <property type="match status" value="1"/>
</dbReference>
<dbReference type="InParanoid" id="A0A316VSC3"/>
<dbReference type="OrthoDB" id="202203at2759"/>
<accession>A0A316VSC3</accession>
<proteinExistence type="predicted"/>
<dbReference type="Gene3D" id="3.50.50.100">
    <property type="match status" value="1"/>
</dbReference>
<evidence type="ECO:0000313" key="2">
    <source>
        <dbReference type="EMBL" id="PWN38405.1"/>
    </source>
</evidence>
<dbReference type="RefSeq" id="XP_025358707.1">
    <property type="nucleotide sequence ID" value="XM_025495973.1"/>
</dbReference>
<dbReference type="SUPFAM" id="SSF51905">
    <property type="entry name" value="FAD/NAD(P)-binding domain"/>
    <property type="match status" value="1"/>
</dbReference>
<dbReference type="STRING" id="1280837.A0A316VSC3"/>
<dbReference type="AlphaFoldDB" id="A0A316VSC3"/>
<dbReference type="PRINTS" id="PR00368">
    <property type="entry name" value="FADPNR"/>
</dbReference>
<dbReference type="EMBL" id="KZ819602">
    <property type="protein sequence ID" value="PWN38405.1"/>
    <property type="molecule type" value="Genomic_DNA"/>
</dbReference>
<reference evidence="2 3" key="1">
    <citation type="journal article" date="2018" name="Mol. Biol. Evol.">
        <title>Broad Genomic Sampling Reveals a Smut Pathogenic Ancestry of the Fungal Clade Ustilaginomycotina.</title>
        <authorList>
            <person name="Kijpornyongpan T."/>
            <person name="Mondo S.J."/>
            <person name="Barry K."/>
            <person name="Sandor L."/>
            <person name="Lee J."/>
            <person name="Lipzen A."/>
            <person name="Pangilinan J."/>
            <person name="LaButti K."/>
            <person name="Hainaut M."/>
            <person name="Henrissat B."/>
            <person name="Grigoriev I.V."/>
            <person name="Spatafora J.W."/>
            <person name="Aime M.C."/>
        </authorList>
    </citation>
    <scope>NUCLEOTIDE SEQUENCE [LARGE SCALE GENOMIC DNA]</scope>
    <source>
        <strain evidence="2 3">MCA 3882</strain>
    </source>
</reference>
<evidence type="ECO:0000259" key="1">
    <source>
        <dbReference type="Pfam" id="PF07992"/>
    </source>
</evidence>